<sequence>MYCPNCYIKFPSGETRCPKCGGPGVPRNTQSPKSQVNSVRRTTVPLNGKQRWSLFLSSLFGLLLLAIPNIIIFGILLPMQFNWLVFTLGIGVIIIGIYKISSLHELIDGNSYIKSFQLIRVDRVQNSRTYYFGFFKDLGCVTIDAEMFDNAKLGAIYQIQYSPRSKIVWSMKIEDEKPANIISDIKPNHQENISDKQRKITFIQRKELLFMLMRHSILVSLYPIYVIFNPALALSDLNVFIIIIYIFIFYNLGMIVLALLDLISNTNELDNDRLIRVEFTYGRRGKRFYAIFEGNNRLNINEQQYIDLVENQIYQITYSRWTRKLWEAQLLDS</sequence>
<protein>
    <submittedName>
        <fullName evidence="2">Uncharacterized protein</fullName>
    </submittedName>
</protein>
<gene>
    <name evidence="2" type="ordered locus">Haur_3656</name>
</gene>
<evidence type="ECO:0000313" key="2">
    <source>
        <dbReference type="EMBL" id="ABX06292.1"/>
    </source>
</evidence>
<dbReference type="HOGENOM" id="CLU_833592_0_0_0"/>
<proteinExistence type="predicted"/>
<keyword evidence="1" id="KW-0472">Membrane</keyword>
<name>A9B681_HERA2</name>
<feature type="transmembrane region" description="Helical" evidence="1">
    <location>
        <begin position="54"/>
        <end position="77"/>
    </location>
</feature>
<dbReference type="KEGG" id="hau:Haur_3656"/>
<keyword evidence="1" id="KW-1133">Transmembrane helix</keyword>
<evidence type="ECO:0000313" key="3">
    <source>
        <dbReference type="Proteomes" id="UP000000787"/>
    </source>
</evidence>
<feature type="transmembrane region" description="Helical" evidence="1">
    <location>
        <begin position="240"/>
        <end position="263"/>
    </location>
</feature>
<keyword evidence="3" id="KW-1185">Reference proteome</keyword>
<dbReference type="BioCyc" id="HAUR316274:GHYA-3695-MONOMER"/>
<reference evidence="2 3" key="1">
    <citation type="journal article" date="2011" name="Stand. Genomic Sci.">
        <title>Complete genome sequence of the filamentous gliding predatory bacterium Herpetosiphon aurantiacus type strain (114-95(T)).</title>
        <authorList>
            <person name="Kiss H."/>
            <person name="Nett M."/>
            <person name="Domin N."/>
            <person name="Martin K."/>
            <person name="Maresca J.A."/>
            <person name="Copeland A."/>
            <person name="Lapidus A."/>
            <person name="Lucas S."/>
            <person name="Berry K.W."/>
            <person name="Glavina Del Rio T."/>
            <person name="Dalin E."/>
            <person name="Tice H."/>
            <person name="Pitluck S."/>
            <person name="Richardson P."/>
            <person name="Bruce D."/>
            <person name="Goodwin L."/>
            <person name="Han C."/>
            <person name="Detter J.C."/>
            <person name="Schmutz J."/>
            <person name="Brettin T."/>
            <person name="Land M."/>
            <person name="Hauser L."/>
            <person name="Kyrpides N.C."/>
            <person name="Ivanova N."/>
            <person name="Goker M."/>
            <person name="Woyke T."/>
            <person name="Klenk H.P."/>
            <person name="Bryant D.A."/>
        </authorList>
    </citation>
    <scope>NUCLEOTIDE SEQUENCE [LARGE SCALE GENOMIC DNA]</scope>
    <source>
        <strain evidence="3">ATCC 23779 / DSM 785 / 114-95</strain>
    </source>
</reference>
<dbReference type="EMBL" id="CP000875">
    <property type="protein sequence ID" value="ABX06292.1"/>
    <property type="molecule type" value="Genomic_DNA"/>
</dbReference>
<feature type="transmembrane region" description="Helical" evidence="1">
    <location>
        <begin position="83"/>
        <end position="101"/>
    </location>
</feature>
<feature type="transmembrane region" description="Helical" evidence="1">
    <location>
        <begin position="208"/>
        <end position="228"/>
    </location>
</feature>
<keyword evidence="1" id="KW-0812">Transmembrane</keyword>
<organism evidence="2 3">
    <name type="scientific">Herpetosiphon aurantiacus (strain ATCC 23779 / DSM 785 / 114-95)</name>
    <dbReference type="NCBI Taxonomy" id="316274"/>
    <lineage>
        <taxon>Bacteria</taxon>
        <taxon>Bacillati</taxon>
        <taxon>Chloroflexota</taxon>
        <taxon>Chloroflexia</taxon>
        <taxon>Herpetosiphonales</taxon>
        <taxon>Herpetosiphonaceae</taxon>
        <taxon>Herpetosiphon</taxon>
    </lineage>
</organism>
<dbReference type="InParanoid" id="A9B681"/>
<accession>A9B681</accession>
<evidence type="ECO:0000256" key="1">
    <source>
        <dbReference type="SAM" id="Phobius"/>
    </source>
</evidence>
<dbReference type="STRING" id="316274.Haur_3656"/>
<dbReference type="Proteomes" id="UP000000787">
    <property type="component" value="Chromosome"/>
</dbReference>
<dbReference type="AlphaFoldDB" id="A9B681"/>